<protein>
    <submittedName>
        <fullName evidence="1">Uncharacterized protein</fullName>
    </submittedName>
</protein>
<gene>
    <name evidence="1" type="ORF">A3Q56_06695</name>
</gene>
<comment type="caution">
    <text evidence="1">The sequence shown here is derived from an EMBL/GenBank/DDBJ whole genome shotgun (WGS) entry which is preliminary data.</text>
</comment>
<evidence type="ECO:0000313" key="1">
    <source>
        <dbReference type="EMBL" id="OAF65566.1"/>
    </source>
</evidence>
<evidence type="ECO:0000313" key="2">
    <source>
        <dbReference type="Proteomes" id="UP000078046"/>
    </source>
</evidence>
<dbReference type="EMBL" id="LWCA01001238">
    <property type="protein sequence ID" value="OAF65566.1"/>
    <property type="molecule type" value="Genomic_DNA"/>
</dbReference>
<accession>A0A177AUA5</accession>
<sequence length="136" mass="16552">MKKRLEKSIEDNKINNLKNLKELKSIHMNKIKKLKKKLIEDNIIEFEIKWKNMYEKDKQNFNNEIKEMSYLKQRSRLKSFKLKFNKDKILSKDTFLISAEQKNLIKLAELEKNCIKDYYSSEIEFMNEEENPISKK</sequence>
<reference evidence="1 2" key="1">
    <citation type="submission" date="2016-04" db="EMBL/GenBank/DDBJ databases">
        <title>The genome of Intoshia linei affirms orthonectids as highly simplified spiralians.</title>
        <authorList>
            <person name="Mikhailov K.V."/>
            <person name="Slusarev G.S."/>
            <person name="Nikitin M.A."/>
            <person name="Logacheva M.D."/>
            <person name="Penin A."/>
            <person name="Aleoshin V."/>
            <person name="Panchin Y.V."/>
        </authorList>
    </citation>
    <scope>NUCLEOTIDE SEQUENCE [LARGE SCALE GENOMIC DNA]</scope>
    <source>
        <strain evidence="1">Intl2013</strain>
        <tissue evidence="1">Whole animal</tissue>
    </source>
</reference>
<organism evidence="1 2">
    <name type="scientific">Intoshia linei</name>
    <dbReference type="NCBI Taxonomy" id="1819745"/>
    <lineage>
        <taxon>Eukaryota</taxon>
        <taxon>Metazoa</taxon>
        <taxon>Spiralia</taxon>
        <taxon>Lophotrochozoa</taxon>
        <taxon>Mesozoa</taxon>
        <taxon>Orthonectida</taxon>
        <taxon>Rhopaluridae</taxon>
        <taxon>Intoshia</taxon>
    </lineage>
</organism>
<name>A0A177AUA5_9BILA</name>
<keyword evidence="2" id="KW-1185">Reference proteome</keyword>
<dbReference type="AlphaFoldDB" id="A0A177AUA5"/>
<dbReference type="Proteomes" id="UP000078046">
    <property type="component" value="Unassembled WGS sequence"/>
</dbReference>
<proteinExistence type="predicted"/>